<dbReference type="InterPro" id="IPR023996">
    <property type="entry name" value="TonB-dep_OMP_SusC/RagA"/>
</dbReference>
<comment type="subcellular location">
    <subcellularLocation>
        <location evidence="1 8">Cell outer membrane</location>
        <topology evidence="1 8">Multi-pass membrane protein</topology>
    </subcellularLocation>
</comment>
<organism evidence="12 13">
    <name type="scientific">Xanthomarina gelatinilytica</name>
    <dbReference type="NCBI Taxonomy" id="1137281"/>
    <lineage>
        <taxon>Bacteria</taxon>
        <taxon>Pseudomonadati</taxon>
        <taxon>Bacteroidota</taxon>
        <taxon>Flavobacteriia</taxon>
        <taxon>Flavobacteriales</taxon>
        <taxon>Flavobacteriaceae</taxon>
        <taxon>Xanthomarina</taxon>
    </lineage>
</organism>
<keyword evidence="2 8" id="KW-0813">Transport</keyword>
<dbReference type="Gene3D" id="2.170.130.10">
    <property type="entry name" value="TonB-dependent receptor, plug domain"/>
    <property type="match status" value="1"/>
</dbReference>
<feature type="domain" description="TonB-dependent receptor plug" evidence="11">
    <location>
        <begin position="122"/>
        <end position="248"/>
    </location>
</feature>
<dbReference type="NCBIfam" id="TIGR04056">
    <property type="entry name" value="OMP_RagA_SusC"/>
    <property type="match status" value="1"/>
</dbReference>
<evidence type="ECO:0000259" key="11">
    <source>
        <dbReference type="Pfam" id="PF07715"/>
    </source>
</evidence>
<dbReference type="Pfam" id="PF00593">
    <property type="entry name" value="TonB_dep_Rec_b-barrel"/>
    <property type="match status" value="1"/>
</dbReference>
<evidence type="ECO:0000259" key="10">
    <source>
        <dbReference type="Pfam" id="PF00593"/>
    </source>
</evidence>
<proteinExistence type="inferred from homology"/>
<evidence type="ECO:0000256" key="9">
    <source>
        <dbReference type="RuleBase" id="RU003357"/>
    </source>
</evidence>
<dbReference type="PROSITE" id="PS52016">
    <property type="entry name" value="TONB_DEPENDENT_REC_3"/>
    <property type="match status" value="1"/>
</dbReference>
<dbReference type="EMBL" id="DPRK01000079">
    <property type="protein sequence ID" value="HCY80935.1"/>
    <property type="molecule type" value="Genomic_DNA"/>
</dbReference>
<gene>
    <name evidence="12" type="ORF">DHV22_04670</name>
</gene>
<evidence type="ECO:0000256" key="5">
    <source>
        <dbReference type="ARBA" id="ARBA00023077"/>
    </source>
</evidence>
<keyword evidence="4 8" id="KW-0812">Transmembrane</keyword>
<dbReference type="SUPFAM" id="SSF49464">
    <property type="entry name" value="Carboxypeptidase regulatory domain-like"/>
    <property type="match status" value="1"/>
</dbReference>
<keyword evidence="7 8" id="KW-0998">Cell outer membrane</keyword>
<name>A0A3C0F4D7_9FLAO</name>
<evidence type="ECO:0000256" key="2">
    <source>
        <dbReference type="ARBA" id="ARBA00022448"/>
    </source>
</evidence>
<evidence type="ECO:0000313" key="13">
    <source>
        <dbReference type="Proteomes" id="UP000263268"/>
    </source>
</evidence>
<dbReference type="InterPro" id="IPR037066">
    <property type="entry name" value="Plug_dom_sf"/>
</dbReference>
<keyword evidence="3 8" id="KW-1134">Transmembrane beta strand</keyword>
<dbReference type="InterPro" id="IPR008969">
    <property type="entry name" value="CarboxyPept-like_regulatory"/>
</dbReference>
<keyword evidence="5 9" id="KW-0798">TonB box</keyword>
<dbReference type="RefSeq" id="WP_417882147.1">
    <property type="nucleotide sequence ID" value="NZ_JBLWVC010000019.1"/>
</dbReference>
<evidence type="ECO:0000313" key="12">
    <source>
        <dbReference type="EMBL" id="HCY80935.1"/>
    </source>
</evidence>
<feature type="domain" description="TonB-dependent receptor-like beta-barrel" evidence="10">
    <location>
        <begin position="425"/>
        <end position="964"/>
    </location>
</feature>
<dbReference type="InterPro" id="IPR036942">
    <property type="entry name" value="Beta-barrel_TonB_sf"/>
</dbReference>
<dbReference type="Proteomes" id="UP000263268">
    <property type="component" value="Unassembled WGS sequence"/>
</dbReference>
<evidence type="ECO:0000256" key="3">
    <source>
        <dbReference type="ARBA" id="ARBA00022452"/>
    </source>
</evidence>
<dbReference type="AlphaFoldDB" id="A0A3C0F4D7"/>
<dbReference type="InterPro" id="IPR000531">
    <property type="entry name" value="Beta-barrel_TonB"/>
</dbReference>
<evidence type="ECO:0000256" key="8">
    <source>
        <dbReference type="PROSITE-ProRule" id="PRU01360"/>
    </source>
</evidence>
<accession>A0A3C0F4D7</accession>
<comment type="similarity">
    <text evidence="8 9">Belongs to the TonB-dependent receptor family.</text>
</comment>
<dbReference type="InterPro" id="IPR039426">
    <property type="entry name" value="TonB-dep_rcpt-like"/>
</dbReference>
<dbReference type="NCBIfam" id="TIGR04057">
    <property type="entry name" value="SusC_RagA_signa"/>
    <property type="match status" value="1"/>
</dbReference>
<dbReference type="SUPFAM" id="SSF56935">
    <property type="entry name" value="Porins"/>
    <property type="match status" value="1"/>
</dbReference>
<protein>
    <submittedName>
        <fullName evidence="12">SusC/RagA family TonB-linked outer membrane protein</fullName>
    </submittedName>
</protein>
<evidence type="ECO:0000256" key="4">
    <source>
        <dbReference type="ARBA" id="ARBA00022692"/>
    </source>
</evidence>
<evidence type="ECO:0000256" key="6">
    <source>
        <dbReference type="ARBA" id="ARBA00023136"/>
    </source>
</evidence>
<dbReference type="GO" id="GO:0009279">
    <property type="term" value="C:cell outer membrane"/>
    <property type="evidence" value="ECO:0007669"/>
    <property type="project" value="UniProtKB-SubCell"/>
</dbReference>
<reference evidence="12 13" key="1">
    <citation type="journal article" date="2018" name="Nat. Biotechnol.">
        <title>A standardized bacterial taxonomy based on genome phylogeny substantially revises the tree of life.</title>
        <authorList>
            <person name="Parks D.H."/>
            <person name="Chuvochina M."/>
            <person name="Waite D.W."/>
            <person name="Rinke C."/>
            <person name="Skarshewski A."/>
            <person name="Chaumeil P.A."/>
            <person name="Hugenholtz P."/>
        </authorList>
    </citation>
    <scope>NUCLEOTIDE SEQUENCE [LARGE SCALE GENOMIC DNA]</scope>
    <source>
        <strain evidence="12">UBA10227</strain>
    </source>
</reference>
<dbReference type="Pfam" id="PF07715">
    <property type="entry name" value="Plug"/>
    <property type="match status" value="1"/>
</dbReference>
<dbReference type="InterPro" id="IPR012910">
    <property type="entry name" value="Plug_dom"/>
</dbReference>
<dbReference type="Gene3D" id="2.40.170.20">
    <property type="entry name" value="TonB-dependent receptor, beta-barrel domain"/>
    <property type="match status" value="1"/>
</dbReference>
<keyword evidence="6 8" id="KW-0472">Membrane</keyword>
<dbReference type="InterPro" id="IPR023997">
    <property type="entry name" value="TonB-dep_OMP_SusC/RagA_CS"/>
</dbReference>
<evidence type="ECO:0000256" key="7">
    <source>
        <dbReference type="ARBA" id="ARBA00023237"/>
    </source>
</evidence>
<evidence type="ECO:0000256" key="1">
    <source>
        <dbReference type="ARBA" id="ARBA00004571"/>
    </source>
</evidence>
<dbReference type="Gene3D" id="2.60.40.1120">
    <property type="entry name" value="Carboxypeptidase-like, regulatory domain"/>
    <property type="match status" value="1"/>
</dbReference>
<sequence>MTKTYYLFRIRPFFSCCLLFFIFYYVAPAQNHLISGQITDGQAPISGASIIIKHTIKGTVSDFDGHYELDAQTTDTLQISYLGYKTLELVVGNQRTIDVVLQEDATALGEVVINAGYYTVKERERTGSIAKVDAQVIEEQPVNTALEALQGRVAGLDITQTTGLAGGGYTVRIRGQNSITAGNEPLYVIDGVPYDLGSLSNQNLSGLVLPGGIINPLNTLDPNSIASIEVLKDADATAIYGSRGSNGVILITTKKGKQGKTKISLDVSTGLVTVTKMSELLNSEQYLAMREEAFANDGITNYPSYAYDINGTWDRNRYTDWQKEFVGNEGYNQTVRAAISGGNDQTRFAIGGSFMEETTVFPMDFNYKKYTVYTTLSHQSNDERLKLQFTTNYGLDKNCLPTSDLIRVAKYLPPNAPEIYDDEGNLNWENSTWNNPFAALASTYTNELSNLLANATLSYSFIKRLDLKVNLGYTRSNMDELQLNPHTIYNPAYGLTSSSSNAEKNEAERTSWIIEPQLDFSQDIAQGTVRLTIGGTMQEQMMEEFGLLGSGFVNNQQMNNLSSAENLRTTVDYNSQYRYAALFARINYNWKQKYIVNLTGRRDGSSRFGSGNQFANFGAIGLAWILTEENFLKNKKWINFAKIRTSYGTAGNDQIGDYQYLSTYTIEPVSYDGQIGLTPTSLFNANFGWERIKKFEIAMNVSLWRDHLNFEVAYYHNRSDNQLLAIPLPTTTGFSSLNSNFDATVDNYGWEVGVQTINLQSQDFEWRSGLQLSIPKNKLVAFKGLENSTYRNQLVIGEPLSIYKLYHLEGINTETGLYEFTDYNQDGEITAIEDRQVIGDLSPKFYGGLSNSLTYKNWNLDFLLQFTKKDGLNEFYNTEPPGFMQNQSISVLDHWQFNGNQGYVQAYTAGNNFEAYYSHIKFTQSQAIISDASFIRLKSFSLSYKLPLKKESSTTCTLSLQGQNVLTFTNFKGGDPEQLSSFLPPLKKYSIRVFLEL</sequence>
<dbReference type="Pfam" id="PF13715">
    <property type="entry name" value="CarbopepD_reg_2"/>
    <property type="match status" value="1"/>
</dbReference>
<comment type="caution">
    <text evidence="12">The sequence shown here is derived from an EMBL/GenBank/DDBJ whole genome shotgun (WGS) entry which is preliminary data.</text>
</comment>